<dbReference type="OrthoDB" id="534666at2759"/>
<dbReference type="GO" id="GO:0006518">
    <property type="term" value="P:peptide metabolic process"/>
    <property type="evidence" value="ECO:0007669"/>
    <property type="project" value="TreeGrafter"/>
</dbReference>
<evidence type="ECO:0000256" key="5">
    <source>
        <dbReference type="ARBA" id="ARBA00022833"/>
    </source>
</evidence>
<dbReference type="Pfam" id="PF01432">
    <property type="entry name" value="Peptidase_M3"/>
    <property type="match status" value="1"/>
</dbReference>
<dbReference type="InterPro" id="IPR001567">
    <property type="entry name" value="Pept_M3A_M3B_dom"/>
</dbReference>
<evidence type="ECO:0000313" key="10">
    <source>
        <dbReference type="Proteomes" id="UP000023152"/>
    </source>
</evidence>
<keyword evidence="10" id="KW-1185">Reference proteome</keyword>
<dbReference type="SUPFAM" id="SSF55486">
    <property type="entry name" value="Metalloproteases ('zincins'), catalytic domain"/>
    <property type="match status" value="1"/>
</dbReference>
<dbReference type="InterPro" id="IPR024077">
    <property type="entry name" value="Neurolysin/TOP_dom2"/>
</dbReference>
<proteinExistence type="inferred from homology"/>
<comment type="similarity">
    <text evidence="1 7">Belongs to the peptidase M3 family.</text>
</comment>
<keyword evidence="6 7" id="KW-0482">Metalloprotease</keyword>
<dbReference type="PANTHER" id="PTHR11804">
    <property type="entry name" value="PROTEASE M3 THIMET OLIGOPEPTIDASE-RELATED"/>
    <property type="match status" value="1"/>
</dbReference>
<feature type="domain" description="Peptidase M3A/M3B catalytic" evidence="8">
    <location>
        <begin position="11"/>
        <end position="70"/>
    </location>
</feature>
<name>X6P3U6_RETFI</name>
<evidence type="ECO:0000256" key="2">
    <source>
        <dbReference type="ARBA" id="ARBA00022670"/>
    </source>
</evidence>
<dbReference type="Proteomes" id="UP000023152">
    <property type="component" value="Unassembled WGS sequence"/>
</dbReference>
<evidence type="ECO:0000313" key="9">
    <source>
        <dbReference type="EMBL" id="ETO32764.1"/>
    </source>
</evidence>
<evidence type="ECO:0000256" key="3">
    <source>
        <dbReference type="ARBA" id="ARBA00022723"/>
    </source>
</evidence>
<keyword evidence="5 7" id="KW-0862">Zinc</keyword>
<keyword evidence="2 7" id="KW-0645">Protease</keyword>
<protein>
    <submittedName>
        <fullName evidence="9">Thimet oligopeptidase</fullName>
    </submittedName>
</protein>
<evidence type="ECO:0000256" key="1">
    <source>
        <dbReference type="ARBA" id="ARBA00006040"/>
    </source>
</evidence>
<keyword evidence="4 7" id="KW-0378">Hydrolase</keyword>
<sequence length="147" mass="17239">ILLKLKEEEAKAKGQPFDNRLTMYDFRYYIRIREEKEFGVDENLVKEYFPVNVVVQGALDIYQELLSLKCPTLQSVVQKDQSNIFDFFSFFFCTICNLQLQMCEKKKGSQFVLKIDSWDTSSWICIPEMVNMDMLVFAIATGLCDLR</sequence>
<dbReference type="GO" id="GO:0046872">
    <property type="term" value="F:metal ion binding"/>
    <property type="evidence" value="ECO:0007669"/>
    <property type="project" value="UniProtKB-UniRule"/>
</dbReference>
<dbReference type="InterPro" id="IPR045090">
    <property type="entry name" value="Pept_M3A_M3B"/>
</dbReference>
<dbReference type="PANTHER" id="PTHR11804:SF84">
    <property type="entry name" value="SACCHAROLYSIN"/>
    <property type="match status" value="1"/>
</dbReference>
<evidence type="ECO:0000256" key="7">
    <source>
        <dbReference type="RuleBase" id="RU003435"/>
    </source>
</evidence>
<organism evidence="9 10">
    <name type="scientific">Reticulomyxa filosa</name>
    <dbReference type="NCBI Taxonomy" id="46433"/>
    <lineage>
        <taxon>Eukaryota</taxon>
        <taxon>Sar</taxon>
        <taxon>Rhizaria</taxon>
        <taxon>Retaria</taxon>
        <taxon>Foraminifera</taxon>
        <taxon>Monothalamids</taxon>
        <taxon>Reticulomyxidae</taxon>
        <taxon>Reticulomyxa</taxon>
    </lineage>
</organism>
<dbReference type="GO" id="GO:0006508">
    <property type="term" value="P:proteolysis"/>
    <property type="evidence" value="ECO:0007669"/>
    <property type="project" value="UniProtKB-KW"/>
</dbReference>
<reference evidence="9 10" key="1">
    <citation type="journal article" date="2013" name="Curr. Biol.">
        <title>The Genome of the Foraminiferan Reticulomyxa filosa.</title>
        <authorList>
            <person name="Glockner G."/>
            <person name="Hulsmann N."/>
            <person name="Schleicher M."/>
            <person name="Noegel A.A."/>
            <person name="Eichinger L."/>
            <person name="Gallinger C."/>
            <person name="Pawlowski J."/>
            <person name="Sierra R."/>
            <person name="Euteneuer U."/>
            <person name="Pillet L."/>
            <person name="Moustafa A."/>
            <person name="Platzer M."/>
            <person name="Groth M."/>
            <person name="Szafranski K."/>
            <person name="Schliwa M."/>
        </authorList>
    </citation>
    <scope>NUCLEOTIDE SEQUENCE [LARGE SCALE GENOMIC DNA]</scope>
</reference>
<evidence type="ECO:0000256" key="4">
    <source>
        <dbReference type="ARBA" id="ARBA00022801"/>
    </source>
</evidence>
<comment type="caution">
    <text evidence="9">The sequence shown here is derived from an EMBL/GenBank/DDBJ whole genome shotgun (WGS) entry which is preliminary data.</text>
</comment>
<dbReference type="Gene3D" id="1.10.1370.10">
    <property type="entry name" value="Neurolysin, domain 3"/>
    <property type="match status" value="1"/>
</dbReference>
<dbReference type="EMBL" id="ASPP01003950">
    <property type="protein sequence ID" value="ETO32764.1"/>
    <property type="molecule type" value="Genomic_DNA"/>
</dbReference>
<evidence type="ECO:0000259" key="8">
    <source>
        <dbReference type="Pfam" id="PF01432"/>
    </source>
</evidence>
<comment type="cofactor">
    <cofactor evidence="7">
        <name>Zn(2+)</name>
        <dbReference type="ChEBI" id="CHEBI:29105"/>
    </cofactor>
    <text evidence="7">Binds 1 zinc ion.</text>
</comment>
<feature type="non-terminal residue" evidence="9">
    <location>
        <position position="1"/>
    </location>
</feature>
<accession>X6P3U6</accession>
<evidence type="ECO:0000256" key="6">
    <source>
        <dbReference type="ARBA" id="ARBA00023049"/>
    </source>
</evidence>
<dbReference type="AlphaFoldDB" id="X6P3U6"/>
<dbReference type="GO" id="GO:0004222">
    <property type="term" value="F:metalloendopeptidase activity"/>
    <property type="evidence" value="ECO:0007669"/>
    <property type="project" value="InterPro"/>
</dbReference>
<keyword evidence="3 7" id="KW-0479">Metal-binding</keyword>
<gene>
    <name evidence="9" type="ORF">RFI_04353</name>
</gene>